<organism evidence="7 8">
    <name type="scientific">Rhodofomes roseus</name>
    <dbReference type="NCBI Taxonomy" id="34475"/>
    <lineage>
        <taxon>Eukaryota</taxon>
        <taxon>Fungi</taxon>
        <taxon>Dikarya</taxon>
        <taxon>Basidiomycota</taxon>
        <taxon>Agaricomycotina</taxon>
        <taxon>Agaricomycetes</taxon>
        <taxon>Polyporales</taxon>
        <taxon>Rhodofomes</taxon>
    </lineage>
</organism>
<evidence type="ECO:0000256" key="2">
    <source>
        <dbReference type="ARBA" id="ARBA00022574"/>
    </source>
</evidence>
<feature type="compositionally biased region" description="Basic residues" evidence="4">
    <location>
        <begin position="584"/>
        <end position="593"/>
    </location>
</feature>
<feature type="region of interest" description="Disordered" evidence="4">
    <location>
        <begin position="151"/>
        <end position="179"/>
    </location>
</feature>
<dbReference type="InterPro" id="IPR049092">
    <property type="entry name" value="MIOS_a-sol"/>
</dbReference>
<dbReference type="InterPro" id="IPR036322">
    <property type="entry name" value="WD40_repeat_dom_sf"/>
</dbReference>
<dbReference type="RefSeq" id="XP_047780798.1">
    <property type="nucleotide sequence ID" value="XM_047923108.1"/>
</dbReference>
<gene>
    <name evidence="7" type="ORF">C8Q71DRAFT_747326</name>
</gene>
<protein>
    <recommendedName>
        <fullName evidence="9">WD repeat protein mio zinc-ribbon like domain-containing protein</fullName>
    </recommendedName>
</protein>
<keyword evidence="8" id="KW-1185">Reference proteome</keyword>
<dbReference type="GeneID" id="72003840"/>
<dbReference type="SUPFAM" id="SSF50978">
    <property type="entry name" value="WD40 repeat-like"/>
    <property type="match status" value="1"/>
</dbReference>
<comment type="caution">
    <text evidence="7">The sequence shown here is derived from an EMBL/GenBank/DDBJ whole genome shotgun (WGS) entry which is preliminary data.</text>
</comment>
<feature type="compositionally biased region" description="Polar residues" evidence="4">
    <location>
        <begin position="159"/>
        <end position="172"/>
    </location>
</feature>
<comment type="similarity">
    <text evidence="1">Belongs to the WD repeat mio family.</text>
</comment>
<feature type="region of interest" description="Disordered" evidence="4">
    <location>
        <begin position="323"/>
        <end position="344"/>
    </location>
</feature>
<dbReference type="PANTHER" id="PTHR16453">
    <property type="entry name" value="WD40 DOMAIN-CONTAINING PROTEIN MIO FAMILY MEMBER"/>
    <property type="match status" value="1"/>
</dbReference>
<dbReference type="InterPro" id="IPR015943">
    <property type="entry name" value="WD40/YVTN_repeat-like_dom_sf"/>
</dbReference>
<dbReference type="Pfam" id="PF21719">
    <property type="entry name" value="MIOS_a-sol"/>
    <property type="match status" value="1"/>
</dbReference>
<keyword evidence="3" id="KW-0677">Repeat</keyword>
<dbReference type="Gene3D" id="2.130.10.10">
    <property type="entry name" value="YVTN repeat-like/Quinoprotein amine dehydrogenase"/>
    <property type="match status" value="1"/>
</dbReference>
<evidence type="ECO:0000256" key="4">
    <source>
        <dbReference type="SAM" id="MobiDB-lite"/>
    </source>
</evidence>
<dbReference type="Pfam" id="PF17034">
    <property type="entry name" value="zinc_ribbon_16"/>
    <property type="match status" value="1"/>
</dbReference>
<dbReference type="InterPro" id="IPR031488">
    <property type="entry name" value="Zn_ribbon_mio"/>
</dbReference>
<evidence type="ECO:0000259" key="6">
    <source>
        <dbReference type="Pfam" id="PF21719"/>
    </source>
</evidence>
<accession>A0ABQ8KL53</accession>
<dbReference type="InterPro" id="IPR037593">
    <property type="entry name" value="MIOS/Sea4"/>
</dbReference>
<keyword evidence="2" id="KW-0853">WD repeat</keyword>
<feature type="compositionally biased region" description="Low complexity" evidence="4">
    <location>
        <begin position="333"/>
        <end position="342"/>
    </location>
</feature>
<proteinExistence type="inferred from homology"/>
<feature type="domain" description="GATOR2 complex protein MIO zinc-ribbon like" evidence="5">
    <location>
        <begin position="1023"/>
        <end position="1130"/>
    </location>
</feature>
<dbReference type="Pfam" id="PF21720">
    <property type="entry name" value="MIOS_WD40"/>
    <property type="match status" value="1"/>
</dbReference>
<evidence type="ECO:0008006" key="9">
    <source>
        <dbReference type="Google" id="ProtNLM"/>
    </source>
</evidence>
<evidence type="ECO:0000313" key="7">
    <source>
        <dbReference type="EMBL" id="KAH9839043.1"/>
    </source>
</evidence>
<feature type="region of interest" description="Disordered" evidence="4">
    <location>
        <begin position="485"/>
        <end position="509"/>
    </location>
</feature>
<dbReference type="PANTHER" id="PTHR16453:SF9">
    <property type="entry name" value="GATOR COMPLEX PROTEIN MIOS"/>
    <property type="match status" value="1"/>
</dbReference>
<evidence type="ECO:0000256" key="1">
    <source>
        <dbReference type="ARBA" id="ARBA00009713"/>
    </source>
</evidence>
<evidence type="ECO:0000313" key="8">
    <source>
        <dbReference type="Proteomes" id="UP000814176"/>
    </source>
</evidence>
<reference evidence="7 8" key="1">
    <citation type="journal article" date="2021" name="Environ. Microbiol.">
        <title>Gene family expansions and transcriptome signatures uncover fungal adaptations to wood decay.</title>
        <authorList>
            <person name="Hage H."/>
            <person name="Miyauchi S."/>
            <person name="Viragh M."/>
            <person name="Drula E."/>
            <person name="Min B."/>
            <person name="Chaduli D."/>
            <person name="Navarro D."/>
            <person name="Favel A."/>
            <person name="Norest M."/>
            <person name="Lesage-Meessen L."/>
            <person name="Balint B."/>
            <person name="Merenyi Z."/>
            <person name="de Eugenio L."/>
            <person name="Morin E."/>
            <person name="Martinez A.T."/>
            <person name="Baldrian P."/>
            <person name="Stursova M."/>
            <person name="Martinez M.J."/>
            <person name="Novotny C."/>
            <person name="Magnuson J.K."/>
            <person name="Spatafora J.W."/>
            <person name="Maurice S."/>
            <person name="Pangilinan J."/>
            <person name="Andreopoulos W."/>
            <person name="LaButti K."/>
            <person name="Hundley H."/>
            <person name="Na H."/>
            <person name="Kuo A."/>
            <person name="Barry K."/>
            <person name="Lipzen A."/>
            <person name="Henrissat B."/>
            <person name="Riley R."/>
            <person name="Ahrendt S."/>
            <person name="Nagy L.G."/>
            <person name="Grigoriev I.V."/>
            <person name="Martin F."/>
            <person name="Rosso M.N."/>
        </authorList>
    </citation>
    <scope>NUCLEOTIDE SEQUENCE [LARGE SCALE GENOMIC DNA]</scope>
    <source>
        <strain evidence="7 8">CIRM-BRFM 1785</strain>
    </source>
</reference>
<feature type="compositionally biased region" description="Polar residues" evidence="4">
    <location>
        <begin position="574"/>
        <end position="583"/>
    </location>
</feature>
<dbReference type="CDD" id="cd16691">
    <property type="entry name" value="mRING-H2-C3H3C2_Mio"/>
    <property type="match status" value="1"/>
</dbReference>
<evidence type="ECO:0000259" key="5">
    <source>
        <dbReference type="Pfam" id="PF17034"/>
    </source>
</evidence>
<dbReference type="EMBL" id="JADCUA010000006">
    <property type="protein sequence ID" value="KAH9839043.1"/>
    <property type="molecule type" value="Genomic_DNA"/>
</dbReference>
<feature type="region of interest" description="Disordered" evidence="4">
    <location>
        <begin position="550"/>
        <end position="594"/>
    </location>
</feature>
<dbReference type="Proteomes" id="UP000814176">
    <property type="component" value="Unassembled WGS sequence"/>
</dbReference>
<sequence length="1133" mass="125339">MVAHNEKRLLWHPTHQNRFVVGGGSQITLYEWISESSEIKQVTAQQDLPHMKCFAWSPDAALDDLIAVGHSSGKVDLMRLEASKQSKEHVLSSGPTVPLPVRNSRACNSLAFSTADPNYLAVGLDKVRGDHSLVVWDVHAAVPLLSLKAESPKSPTYHAPSSSRSNTQSQRDITPKNGPRIFQVHAPAETVSSVAFLPTSSNLLLAGISHRWLRLFDLRSPQDSPLSVASKVHAVVTDPFEPHRIGCFGDNVATIWDARRLSQPLLTFTEKDAGADGVRTKNSTEFMTMEFSSTRRGVLATLGKDAHHVRFWDLQQAEIVDANSPDRARSRDSSQSSKITRSWTNPTSILPSAWTGSGTSNAVPITASNERRSPYHLVLSDTRKTKNFPRPLASFALVPNSKSHPLTSDVMVVNKEGDLELYAVHDTPKLTPWSSRGDLGVGLARSYRVFPGICDLSPPPEPWDIQLPSSVPGSKAHSVERHAAKEESIARGRTGHAETSPPPLFGRGDEDGFPALPVKFPTAVSTTRPSRTRTYSPAALRNLRFEHSALARQPRRHHAVPGATAPPRDMADTLSLNGGSVSHRQSHHTHHGGKLTTVKALQHLVEEDISMLMRQRVVRGYGLASCLHNAMIARDTPSDPALIEVWRWLHHSQHLLSKPTPRVEGFNFSYQGLLGIWEGFPSSHPQASTSTHTTPRVMARRSVLPNTPMQSLSALPLDLNLKSSSRHSSRRRPHGGLSEEFLAAIMALADRSDLDTTSWKPAVATSRLVQRHLALQLCGWSLAENDLMHAIKRWEKDGRHSQAACWLVFTDRSKAAVELLMRSEDESLHMMSGMLAALAPTSGGSVKNPDLVEHTTRLVIRLQDPYLRAMLTYLTVMDWSEVLQEEVLPLRERLAIAFHFLDDRDLGSYLHRVADRSSHDGSIEGLIVTGLTFAALDILQSYVDVTGDVQTAAILSSMTPTGAHDTRASHWLDAYRDLLDGWKLFHHRCQFDVDRGRMLKDAQQNTELDQAYEWAPRQILLRCNYCNKSIDSAPLEVRNHTPRATACPHCGRPLPRCSVCLMALSIVQDSMRNAALMRSGSGDTIDDALVFCQTCRHGGHASHILQWFYGEDRRRSHGTCPVAGCDCRCSDGF</sequence>
<evidence type="ECO:0000256" key="3">
    <source>
        <dbReference type="ARBA" id="ARBA00022737"/>
    </source>
</evidence>
<feature type="domain" description="MIOS-like alpha-solenoid" evidence="6">
    <location>
        <begin position="755"/>
        <end position="900"/>
    </location>
</feature>
<name>A0ABQ8KL53_9APHY</name>